<dbReference type="PANTHER" id="PTHR30055">
    <property type="entry name" value="HTH-TYPE TRANSCRIPTIONAL REGULATOR RUTR"/>
    <property type="match status" value="1"/>
</dbReference>
<evidence type="ECO:0000256" key="2">
    <source>
        <dbReference type="PROSITE-ProRule" id="PRU00335"/>
    </source>
</evidence>
<reference evidence="4 5" key="1">
    <citation type="submission" date="2020-01" db="EMBL/GenBank/DDBJ databases">
        <title>Insect and environment-associated Actinomycetes.</title>
        <authorList>
            <person name="Currrie C."/>
            <person name="Chevrette M."/>
            <person name="Carlson C."/>
            <person name="Stubbendieck R."/>
            <person name="Wendt-Pienkowski E."/>
        </authorList>
    </citation>
    <scope>NUCLEOTIDE SEQUENCE [LARGE SCALE GENOMIC DNA]</scope>
    <source>
        <strain evidence="4 5">SID8386</strain>
    </source>
</reference>
<name>A0ABX0CC02_9PSEU</name>
<evidence type="ECO:0000313" key="4">
    <source>
        <dbReference type="EMBL" id="NEC62942.1"/>
    </source>
</evidence>
<dbReference type="InterPro" id="IPR039536">
    <property type="entry name" value="TetR_C_Proteobacteria"/>
</dbReference>
<dbReference type="Pfam" id="PF14246">
    <property type="entry name" value="TetR_C_7"/>
    <property type="match status" value="1"/>
</dbReference>
<dbReference type="InterPro" id="IPR050109">
    <property type="entry name" value="HTH-type_TetR-like_transc_reg"/>
</dbReference>
<dbReference type="InterPro" id="IPR036271">
    <property type="entry name" value="Tet_transcr_reg_TetR-rel_C_sf"/>
</dbReference>
<comment type="caution">
    <text evidence="4">The sequence shown here is derived from an EMBL/GenBank/DDBJ whole genome shotgun (WGS) entry which is preliminary data.</text>
</comment>
<dbReference type="PANTHER" id="PTHR30055:SF146">
    <property type="entry name" value="HTH-TYPE TRANSCRIPTIONAL DUAL REGULATOR CECR"/>
    <property type="match status" value="1"/>
</dbReference>
<keyword evidence="1 2" id="KW-0238">DNA-binding</keyword>
<dbReference type="EMBL" id="JAAGNC010000222">
    <property type="protein sequence ID" value="NEC62942.1"/>
    <property type="molecule type" value="Genomic_DNA"/>
</dbReference>
<protein>
    <submittedName>
        <fullName evidence="4">TetR/AcrR family transcriptional regulator</fullName>
    </submittedName>
</protein>
<dbReference type="PRINTS" id="PR00455">
    <property type="entry name" value="HTHTETR"/>
</dbReference>
<dbReference type="InterPro" id="IPR009057">
    <property type="entry name" value="Homeodomain-like_sf"/>
</dbReference>
<dbReference type="Gene3D" id="1.10.357.10">
    <property type="entry name" value="Tetracycline Repressor, domain 2"/>
    <property type="match status" value="1"/>
</dbReference>
<dbReference type="SUPFAM" id="SSF48498">
    <property type="entry name" value="Tetracyclin repressor-like, C-terminal domain"/>
    <property type="match status" value="1"/>
</dbReference>
<feature type="domain" description="HTH tetR-type" evidence="3">
    <location>
        <begin position="13"/>
        <end position="73"/>
    </location>
</feature>
<keyword evidence="5" id="KW-1185">Reference proteome</keyword>
<accession>A0ABX0CC02</accession>
<dbReference type="InterPro" id="IPR001647">
    <property type="entry name" value="HTH_TetR"/>
</dbReference>
<organism evidence="4 5">
    <name type="scientific">Amycolatopsis rubida</name>
    <dbReference type="NCBI Taxonomy" id="112413"/>
    <lineage>
        <taxon>Bacteria</taxon>
        <taxon>Bacillati</taxon>
        <taxon>Actinomycetota</taxon>
        <taxon>Actinomycetes</taxon>
        <taxon>Pseudonocardiales</taxon>
        <taxon>Pseudonocardiaceae</taxon>
        <taxon>Amycolatopsis</taxon>
    </lineage>
</organism>
<sequence>MTSSLTRGRPRSSAKRTAIIDAATDVFLREGYARASVDAIAAAAGVSKQTVYTNFGNKEGLFLAVAENARTAADGSHPVTVQDTGNLRTDLIDFGVRLLQTVLAPQVSALHRMTIAELVHHPELLELWRDNEGSAATQQALADYLAENELPSAALRARQFVMLLGVEGRVQSAYGSQPLERKQLRQIAADTTDLILGAPRPS</sequence>
<dbReference type="PROSITE" id="PS50977">
    <property type="entry name" value="HTH_TETR_2"/>
    <property type="match status" value="1"/>
</dbReference>
<evidence type="ECO:0000259" key="3">
    <source>
        <dbReference type="PROSITE" id="PS50977"/>
    </source>
</evidence>
<evidence type="ECO:0000313" key="5">
    <source>
        <dbReference type="Proteomes" id="UP000470404"/>
    </source>
</evidence>
<gene>
    <name evidence="4" type="ORF">G3I59_46980</name>
</gene>
<dbReference type="RefSeq" id="WP_067588655.1">
    <property type="nucleotide sequence ID" value="NZ_JAAGNC010000222.1"/>
</dbReference>
<feature type="DNA-binding region" description="H-T-H motif" evidence="2">
    <location>
        <begin position="36"/>
        <end position="55"/>
    </location>
</feature>
<dbReference type="Pfam" id="PF00440">
    <property type="entry name" value="TetR_N"/>
    <property type="match status" value="1"/>
</dbReference>
<dbReference type="Proteomes" id="UP000470404">
    <property type="component" value="Unassembled WGS sequence"/>
</dbReference>
<evidence type="ECO:0000256" key="1">
    <source>
        <dbReference type="ARBA" id="ARBA00023125"/>
    </source>
</evidence>
<proteinExistence type="predicted"/>
<dbReference type="SUPFAM" id="SSF46689">
    <property type="entry name" value="Homeodomain-like"/>
    <property type="match status" value="1"/>
</dbReference>